<keyword evidence="3" id="KW-1185">Reference proteome</keyword>
<organism evidence="2 3">
    <name type="scientific">Ladona fulva</name>
    <name type="common">Scarce chaser dragonfly</name>
    <name type="synonym">Libellula fulva</name>
    <dbReference type="NCBI Taxonomy" id="123851"/>
    <lineage>
        <taxon>Eukaryota</taxon>
        <taxon>Metazoa</taxon>
        <taxon>Ecdysozoa</taxon>
        <taxon>Arthropoda</taxon>
        <taxon>Hexapoda</taxon>
        <taxon>Insecta</taxon>
        <taxon>Pterygota</taxon>
        <taxon>Palaeoptera</taxon>
        <taxon>Odonata</taxon>
        <taxon>Epiprocta</taxon>
        <taxon>Anisoptera</taxon>
        <taxon>Libelluloidea</taxon>
        <taxon>Libellulidae</taxon>
        <taxon>Ladona</taxon>
    </lineage>
</organism>
<gene>
    <name evidence="2" type="ORF">J437_LFUL005615</name>
</gene>
<protein>
    <submittedName>
        <fullName evidence="2">Uncharacterized protein</fullName>
    </submittedName>
</protein>
<reference evidence="2" key="2">
    <citation type="submission" date="2017-10" db="EMBL/GenBank/DDBJ databases">
        <title>Ladona fulva Genome sequencing and assembly.</title>
        <authorList>
            <person name="Murali S."/>
            <person name="Richards S."/>
            <person name="Bandaranaike D."/>
            <person name="Bellair M."/>
            <person name="Blankenburg K."/>
            <person name="Chao H."/>
            <person name="Dinh H."/>
            <person name="Doddapaneni H."/>
            <person name="Dugan-Rocha S."/>
            <person name="Elkadiri S."/>
            <person name="Gnanaolivu R."/>
            <person name="Hernandez B."/>
            <person name="Skinner E."/>
            <person name="Javaid M."/>
            <person name="Lee S."/>
            <person name="Li M."/>
            <person name="Ming W."/>
            <person name="Munidasa M."/>
            <person name="Muniz J."/>
            <person name="Nguyen L."/>
            <person name="Hughes D."/>
            <person name="Osuji N."/>
            <person name="Pu L.-L."/>
            <person name="Puazo M."/>
            <person name="Qu C."/>
            <person name="Quiroz J."/>
            <person name="Raj R."/>
            <person name="Weissenberger G."/>
            <person name="Xin Y."/>
            <person name="Zou X."/>
            <person name="Han Y."/>
            <person name="Worley K."/>
            <person name="Muzny D."/>
            <person name="Gibbs R."/>
        </authorList>
    </citation>
    <scope>NUCLEOTIDE SEQUENCE</scope>
    <source>
        <strain evidence="2">Sampled in the wild</strain>
    </source>
</reference>
<reference evidence="2" key="1">
    <citation type="submission" date="2013-04" db="EMBL/GenBank/DDBJ databases">
        <authorList>
            <person name="Qu J."/>
            <person name="Murali S.C."/>
            <person name="Bandaranaike D."/>
            <person name="Bellair M."/>
            <person name="Blankenburg K."/>
            <person name="Chao H."/>
            <person name="Dinh H."/>
            <person name="Doddapaneni H."/>
            <person name="Downs B."/>
            <person name="Dugan-Rocha S."/>
            <person name="Elkadiri S."/>
            <person name="Gnanaolivu R.D."/>
            <person name="Hernandez B."/>
            <person name="Javaid M."/>
            <person name="Jayaseelan J.C."/>
            <person name="Lee S."/>
            <person name="Li M."/>
            <person name="Ming W."/>
            <person name="Munidasa M."/>
            <person name="Muniz J."/>
            <person name="Nguyen L."/>
            <person name="Ongeri F."/>
            <person name="Osuji N."/>
            <person name="Pu L.-L."/>
            <person name="Puazo M."/>
            <person name="Qu C."/>
            <person name="Quiroz J."/>
            <person name="Raj R."/>
            <person name="Weissenberger G."/>
            <person name="Xin Y."/>
            <person name="Zou X."/>
            <person name="Han Y."/>
            <person name="Richards S."/>
            <person name="Worley K."/>
            <person name="Muzny D."/>
            <person name="Gibbs R."/>
        </authorList>
    </citation>
    <scope>NUCLEOTIDE SEQUENCE</scope>
    <source>
        <strain evidence="2">Sampled in the wild</strain>
    </source>
</reference>
<dbReference type="Proteomes" id="UP000792457">
    <property type="component" value="Unassembled WGS sequence"/>
</dbReference>
<feature type="region of interest" description="Disordered" evidence="1">
    <location>
        <begin position="35"/>
        <end position="54"/>
    </location>
</feature>
<comment type="caution">
    <text evidence="2">The sequence shown here is derived from an EMBL/GenBank/DDBJ whole genome shotgun (WGS) entry which is preliminary data.</text>
</comment>
<evidence type="ECO:0000313" key="3">
    <source>
        <dbReference type="Proteomes" id="UP000792457"/>
    </source>
</evidence>
<accession>A0A8K0K4F3</accession>
<evidence type="ECO:0000256" key="1">
    <source>
        <dbReference type="SAM" id="MobiDB-lite"/>
    </source>
</evidence>
<name>A0A8K0K4F3_LADFU</name>
<dbReference type="EMBL" id="KZ308254">
    <property type="protein sequence ID" value="KAG8225808.1"/>
    <property type="molecule type" value="Genomic_DNA"/>
</dbReference>
<sequence>MWRRRKHQLSDFQPISRKHCAAPLTIPLEEAPAPCRQAPPAVERGSRTRSGRLNDCQGGDVVAIRSAQRPCYPLMWRPYRVHSGHVGCSLAKGRHHQREEKVTARVAQQPLFSVYSRPSLRKQLTVRPRAL</sequence>
<proteinExistence type="predicted"/>
<dbReference type="AlphaFoldDB" id="A0A8K0K4F3"/>
<evidence type="ECO:0000313" key="2">
    <source>
        <dbReference type="EMBL" id="KAG8225808.1"/>
    </source>
</evidence>